<protein>
    <submittedName>
        <fullName evidence="2">Unnamed protein product</fullName>
    </submittedName>
</protein>
<evidence type="ECO:0000256" key="1">
    <source>
        <dbReference type="SAM" id="MobiDB-lite"/>
    </source>
</evidence>
<dbReference type="Proteomes" id="UP001165121">
    <property type="component" value="Unassembled WGS sequence"/>
</dbReference>
<accession>A0A9W6XYR6</accession>
<comment type="caution">
    <text evidence="2">The sequence shown here is derived from an EMBL/GenBank/DDBJ whole genome shotgun (WGS) entry which is preliminary data.</text>
</comment>
<dbReference type="AlphaFoldDB" id="A0A9W6XYR6"/>
<name>A0A9W6XYR6_9STRA</name>
<reference evidence="2" key="1">
    <citation type="submission" date="2023-04" db="EMBL/GenBank/DDBJ databases">
        <title>Phytophthora fragariaefolia NBRC 109709.</title>
        <authorList>
            <person name="Ichikawa N."/>
            <person name="Sato H."/>
            <person name="Tonouchi N."/>
        </authorList>
    </citation>
    <scope>NUCLEOTIDE SEQUENCE</scope>
    <source>
        <strain evidence="2">NBRC 109709</strain>
    </source>
</reference>
<gene>
    <name evidence="2" type="ORF">Pfra01_001864000</name>
</gene>
<feature type="region of interest" description="Disordered" evidence="1">
    <location>
        <begin position="12"/>
        <end position="44"/>
    </location>
</feature>
<feature type="compositionally biased region" description="Acidic residues" evidence="1">
    <location>
        <begin position="33"/>
        <end position="44"/>
    </location>
</feature>
<proteinExistence type="predicted"/>
<keyword evidence="3" id="KW-1185">Reference proteome</keyword>
<evidence type="ECO:0000313" key="3">
    <source>
        <dbReference type="Proteomes" id="UP001165121"/>
    </source>
</evidence>
<organism evidence="2 3">
    <name type="scientific">Phytophthora fragariaefolia</name>
    <dbReference type="NCBI Taxonomy" id="1490495"/>
    <lineage>
        <taxon>Eukaryota</taxon>
        <taxon>Sar</taxon>
        <taxon>Stramenopiles</taxon>
        <taxon>Oomycota</taxon>
        <taxon>Peronosporomycetes</taxon>
        <taxon>Peronosporales</taxon>
        <taxon>Peronosporaceae</taxon>
        <taxon>Phytophthora</taxon>
    </lineage>
</organism>
<sequence>MLLLYAYMEGEGGGEVKSESSINEFENRSLSGDEADDDHDEDFEYASDSSEALQRLLDVIRNNTAWTYVKNKTYTERVAMAHSREDVQNKILPLFKSILHHGESLMMYSSRIATSTSCYFELGIRRMCEKYNSYDIPNWFCDSNLTNESNYNDQIESTFDSFKYGVQLQGFPLHIWVSPEVLC</sequence>
<evidence type="ECO:0000313" key="2">
    <source>
        <dbReference type="EMBL" id="GMF48340.1"/>
    </source>
</evidence>
<dbReference type="EMBL" id="BSXT01002317">
    <property type="protein sequence ID" value="GMF48340.1"/>
    <property type="molecule type" value="Genomic_DNA"/>
</dbReference>